<dbReference type="RefSeq" id="WP_151966164.1">
    <property type="nucleotide sequence ID" value="NZ_AP019860.1"/>
</dbReference>
<sequence length="229" mass="25997">MDDNTQELLAPHGILVNGKQYKAADVFAVGQTVQVQIKIKKYKTITKSFAIQQKNPVIRVNAKKLRKVEFMLRNSTIRLNGITYNARIFVGNQPVEEHLIFIEQGIGRVYYTVHIAPEAKSIKVMLGYLYNKGLTNNSYVRIDRQASNVDVGGLIQHLQALKSRENTKKMVDAVEIMLKKFSMRKGLKGMGAENITMLCGYLQSLPMPDKEYKVRIAVIIEALEKLKQQ</sequence>
<reference evidence="1 2" key="1">
    <citation type="submission" date="2019-08" db="EMBL/GenBank/DDBJ databases">
        <title>Complete genome sequence of Candidatus Uab amorphum.</title>
        <authorList>
            <person name="Shiratori T."/>
            <person name="Suzuki S."/>
            <person name="Kakizawa Y."/>
            <person name="Ishida K."/>
        </authorList>
    </citation>
    <scope>NUCLEOTIDE SEQUENCE [LARGE SCALE GENOMIC DNA]</scope>
    <source>
        <strain evidence="1 2">SRT547</strain>
    </source>
</reference>
<dbReference type="Proteomes" id="UP000326354">
    <property type="component" value="Chromosome"/>
</dbReference>
<dbReference type="AlphaFoldDB" id="A0A5S9IIY7"/>
<evidence type="ECO:0000313" key="1">
    <source>
        <dbReference type="EMBL" id="BBM81900.1"/>
    </source>
</evidence>
<dbReference type="KEGG" id="uam:UABAM_00242"/>
<accession>A0A5S9IIY7</accession>
<dbReference type="EMBL" id="AP019860">
    <property type="protein sequence ID" value="BBM81900.1"/>
    <property type="molecule type" value="Genomic_DNA"/>
</dbReference>
<evidence type="ECO:0000313" key="2">
    <source>
        <dbReference type="Proteomes" id="UP000326354"/>
    </source>
</evidence>
<gene>
    <name evidence="1" type="ORF">UABAM_00242</name>
</gene>
<keyword evidence="2" id="KW-1185">Reference proteome</keyword>
<protein>
    <submittedName>
        <fullName evidence="1">Uncharacterized protein</fullName>
    </submittedName>
</protein>
<name>A0A5S9IIY7_UABAM</name>
<proteinExistence type="predicted"/>
<organism evidence="1 2">
    <name type="scientific">Uabimicrobium amorphum</name>
    <dbReference type="NCBI Taxonomy" id="2596890"/>
    <lineage>
        <taxon>Bacteria</taxon>
        <taxon>Pseudomonadati</taxon>
        <taxon>Planctomycetota</taxon>
        <taxon>Candidatus Uabimicrobiia</taxon>
        <taxon>Candidatus Uabimicrobiales</taxon>
        <taxon>Candidatus Uabimicrobiaceae</taxon>
        <taxon>Candidatus Uabimicrobium</taxon>
    </lineage>
</organism>